<dbReference type="AlphaFoldDB" id="A0A6L3ZDY3"/>
<protein>
    <recommendedName>
        <fullName evidence="3">Outer membrane beta-barrel protein</fullName>
    </recommendedName>
</protein>
<dbReference type="Proteomes" id="UP000484164">
    <property type="component" value="Unassembled WGS sequence"/>
</dbReference>
<organism evidence="1 2">
    <name type="scientific">Phaeocystidibacter marisrubri</name>
    <dbReference type="NCBI Taxonomy" id="1577780"/>
    <lineage>
        <taxon>Bacteria</taxon>
        <taxon>Pseudomonadati</taxon>
        <taxon>Bacteroidota</taxon>
        <taxon>Flavobacteriia</taxon>
        <taxon>Flavobacteriales</taxon>
        <taxon>Phaeocystidibacteraceae</taxon>
        <taxon>Phaeocystidibacter</taxon>
    </lineage>
</organism>
<evidence type="ECO:0000313" key="1">
    <source>
        <dbReference type="EMBL" id="KAB2816031.1"/>
    </source>
</evidence>
<dbReference type="EMBL" id="WBVQ01000002">
    <property type="protein sequence ID" value="KAB2816031.1"/>
    <property type="molecule type" value="Genomic_DNA"/>
</dbReference>
<sequence>MRMKSFGIAAVLSLLSVFVYGQEEVLPIQRVGLSVGYHSYQTVPSAFINEDDDVTFLRTNTVSTPVLLFHYGRDVSDGMVTLNVNLSLERSTSDLVSGNATYESSLFLTHLTVTAGLEWYYYRTEYFYLGSGVLVGFGMDNGVFSKEVRQDFDYTQYDYHYQVDALSMRYGRKYGVSLSGGYGVLGNVRAGIFVGI</sequence>
<keyword evidence="2" id="KW-1185">Reference proteome</keyword>
<dbReference type="RefSeq" id="WP_170266218.1">
    <property type="nucleotide sequence ID" value="NZ_BMGX01000001.1"/>
</dbReference>
<comment type="caution">
    <text evidence="1">The sequence shown here is derived from an EMBL/GenBank/DDBJ whole genome shotgun (WGS) entry which is preliminary data.</text>
</comment>
<name>A0A6L3ZDY3_9FLAO</name>
<accession>A0A6L3ZDY3</accession>
<gene>
    <name evidence="1" type="ORF">F8C82_10070</name>
</gene>
<evidence type="ECO:0000313" key="2">
    <source>
        <dbReference type="Proteomes" id="UP000484164"/>
    </source>
</evidence>
<evidence type="ECO:0008006" key="3">
    <source>
        <dbReference type="Google" id="ProtNLM"/>
    </source>
</evidence>
<reference evidence="1 2" key="1">
    <citation type="submission" date="2019-10" db="EMBL/GenBank/DDBJ databases">
        <title>Genome sequence of Phaeocystidibacter marisrubri JCM30614 (type strain).</title>
        <authorList>
            <person name="Bowman J.P."/>
        </authorList>
    </citation>
    <scope>NUCLEOTIDE SEQUENCE [LARGE SCALE GENOMIC DNA]</scope>
    <source>
        <strain evidence="1 2">JCM 30614</strain>
    </source>
</reference>
<proteinExistence type="predicted"/>